<organism evidence="2">
    <name type="scientific">Siphoviridae sp. cttma3</name>
    <dbReference type="NCBI Taxonomy" id="2825708"/>
    <lineage>
        <taxon>Viruses</taxon>
        <taxon>Duplodnaviria</taxon>
        <taxon>Heunggongvirae</taxon>
        <taxon>Uroviricota</taxon>
        <taxon>Caudoviricetes</taxon>
    </lineage>
</organism>
<feature type="transmembrane region" description="Helical" evidence="1">
    <location>
        <begin position="80"/>
        <end position="104"/>
    </location>
</feature>
<name>A0A8S5V8T7_9CAUD</name>
<sequence length="136" mass="15630">MAKKAEQNKVCDKTGLTLEQNTVYDDNLLPSADELTKLNNVSKDIIPWIMKRTEMEQDARIKFNEDRMKIAQSDFRHTHWYNFTALVMAFIIVLIFVGFSFYLITIGQETIGTIFAGGTVVLIVSYFLKAKNKEVK</sequence>
<evidence type="ECO:0000256" key="1">
    <source>
        <dbReference type="SAM" id="Phobius"/>
    </source>
</evidence>
<feature type="transmembrane region" description="Helical" evidence="1">
    <location>
        <begin position="110"/>
        <end position="128"/>
    </location>
</feature>
<evidence type="ECO:0000313" key="2">
    <source>
        <dbReference type="EMBL" id="DAG03051.1"/>
    </source>
</evidence>
<reference evidence="2" key="1">
    <citation type="journal article" date="2021" name="Proc. Natl. Acad. Sci. U.S.A.">
        <title>A Catalog of Tens of Thousands of Viruses from Human Metagenomes Reveals Hidden Associations with Chronic Diseases.</title>
        <authorList>
            <person name="Tisza M.J."/>
            <person name="Buck C.B."/>
        </authorList>
    </citation>
    <scope>NUCLEOTIDE SEQUENCE</scope>
    <source>
        <strain evidence="2">Cttma3</strain>
    </source>
</reference>
<proteinExistence type="predicted"/>
<protein>
    <submittedName>
        <fullName evidence="2">Putative membrane protein</fullName>
    </submittedName>
</protein>
<accession>A0A8S5V8T7</accession>
<keyword evidence="1" id="KW-0812">Transmembrane</keyword>
<dbReference type="EMBL" id="BK016222">
    <property type="protein sequence ID" value="DAG03051.1"/>
    <property type="molecule type" value="Genomic_DNA"/>
</dbReference>
<keyword evidence="1" id="KW-1133">Transmembrane helix</keyword>
<keyword evidence="1" id="KW-0472">Membrane</keyword>